<gene>
    <name evidence="6" type="ORF">HNR37_001607</name>
</gene>
<dbReference type="Pfam" id="PF01558">
    <property type="entry name" value="POR"/>
    <property type="match status" value="1"/>
</dbReference>
<dbReference type="EMBL" id="JACHID010000009">
    <property type="protein sequence ID" value="MBB5022275.1"/>
    <property type="molecule type" value="Genomic_DNA"/>
</dbReference>
<keyword evidence="1" id="KW-0479">Metal-binding</keyword>
<reference evidence="6 7" key="1">
    <citation type="submission" date="2020-08" db="EMBL/GenBank/DDBJ databases">
        <title>Genomic Encyclopedia of Type Strains, Phase IV (KMG-IV): sequencing the most valuable type-strain genomes for metagenomic binning, comparative biology and taxonomic classification.</title>
        <authorList>
            <person name="Goeker M."/>
        </authorList>
    </citation>
    <scope>NUCLEOTIDE SEQUENCE [LARGE SCALE GENOMIC DNA]</scope>
    <source>
        <strain evidence="6 7">DSM 22071</strain>
    </source>
</reference>
<dbReference type="GO" id="GO:0019164">
    <property type="term" value="F:pyruvate synthase activity"/>
    <property type="evidence" value="ECO:0007669"/>
    <property type="project" value="UniProtKB-EC"/>
</dbReference>
<dbReference type="PANTHER" id="PTHR43366:SF1">
    <property type="entry name" value="PYRUVATE SYNTHASE SUBUNIT PORC"/>
    <property type="match status" value="1"/>
</dbReference>
<dbReference type="SUPFAM" id="SSF53323">
    <property type="entry name" value="Pyruvate-ferredoxin oxidoreductase, PFOR, domain III"/>
    <property type="match status" value="1"/>
</dbReference>
<proteinExistence type="predicted"/>
<evidence type="ECO:0000256" key="1">
    <source>
        <dbReference type="ARBA" id="ARBA00022723"/>
    </source>
</evidence>
<keyword evidence="4" id="KW-0411">Iron-sulfur</keyword>
<keyword evidence="6" id="KW-0670">Pyruvate</keyword>
<dbReference type="Proteomes" id="UP000528322">
    <property type="component" value="Unassembled WGS sequence"/>
</dbReference>
<dbReference type="PROSITE" id="PS51379">
    <property type="entry name" value="4FE4S_FER_2"/>
    <property type="match status" value="2"/>
</dbReference>
<feature type="domain" description="4Fe-4S ferredoxin-type" evidence="5">
    <location>
        <begin position="280"/>
        <end position="313"/>
    </location>
</feature>
<comment type="caution">
    <text evidence="6">The sequence shown here is derived from an EMBL/GenBank/DDBJ whole genome shotgun (WGS) entry which is preliminary data.</text>
</comment>
<organism evidence="6 7">
    <name type="scientific">Desulfurispira natronophila</name>
    <dbReference type="NCBI Taxonomy" id="682562"/>
    <lineage>
        <taxon>Bacteria</taxon>
        <taxon>Pseudomonadati</taxon>
        <taxon>Chrysiogenota</taxon>
        <taxon>Chrysiogenia</taxon>
        <taxon>Chrysiogenales</taxon>
        <taxon>Chrysiogenaceae</taxon>
        <taxon>Desulfurispira</taxon>
    </lineage>
</organism>
<evidence type="ECO:0000256" key="4">
    <source>
        <dbReference type="ARBA" id="ARBA00023014"/>
    </source>
</evidence>
<dbReference type="PANTHER" id="PTHR43366">
    <property type="entry name" value="PYRUVATE SYNTHASE SUBUNIT PORC"/>
    <property type="match status" value="1"/>
</dbReference>
<accession>A0A7W8DH98</accession>
<feature type="domain" description="4Fe-4S ferredoxin-type" evidence="5">
    <location>
        <begin position="249"/>
        <end position="279"/>
    </location>
</feature>
<dbReference type="GO" id="GO:0046872">
    <property type="term" value="F:metal ion binding"/>
    <property type="evidence" value="ECO:0007669"/>
    <property type="project" value="UniProtKB-KW"/>
</dbReference>
<dbReference type="InterPro" id="IPR017900">
    <property type="entry name" value="4Fe4S_Fe_S_CS"/>
</dbReference>
<evidence type="ECO:0000313" key="7">
    <source>
        <dbReference type="Proteomes" id="UP000528322"/>
    </source>
</evidence>
<evidence type="ECO:0000259" key="5">
    <source>
        <dbReference type="PROSITE" id="PS51379"/>
    </source>
</evidence>
<evidence type="ECO:0000256" key="3">
    <source>
        <dbReference type="ARBA" id="ARBA00023004"/>
    </source>
</evidence>
<dbReference type="Pfam" id="PF14697">
    <property type="entry name" value="Fer4_21"/>
    <property type="match status" value="1"/>
</dbReference>
<dbReference type="Gene3D" id="3.30.70.20">
    <property type="match status" value="1"/>
</dbReference>
<keyword evidence="2 6" id="KW-0560">Oxidoreductase</keyword>
<dbReference type="RefSeq" id="WP_183732488.1">
    <property type="nucleotide sequence ID" value="NZ_JACHID010000009.1"/>
</dbReference>
<dbReference type="InterPro" id="IPR002869">
    <property type="entry name" value="Pyrv_flavodox_OxRed_cen"/>
</dbReference>
<dbReference type="AlphaFoldDB" id="A0A7W8DH98"/>
<sequence>MSQDFALPYSDELGFCNIKMSSVGGDGANMAGKMLFKIAVEYMGLDGAFDAKYGSEKKGTPTDVSVKLCERDKSIRQTGPTDSPHVLVIFREDLIGPLSLIQGVQENAIVIVNTERTPDEIRDELKLHSGTIICVDALDIASKTRSRLNMPLLSALVYALGLPEEIFEKTIKTTWPKPEVQKANIDAFEQTLGSKQEKKFEADGKYELVPGRWTYETPVGWKNQNKGGWMEARHFSLHPKDMKITRQGLIPVFDAEACIHCAKCFYTCADPGSIIFEDSKMVGYNYAHCKGCLRCVAVCPTHKKGKALSRAQESENHQLVADRTWF</sequence>
<dbReference type="GO" id="GO:0051536">
    <property type="term" value="F:iron-sulfur cluster binding"/>
    <property type="evidence" value="ECO:0007669"/>
    <property type="project" value="UniProtKB-KW"/>
</dbReference>
<dbReference type="InterPro" id="IPR019752">
    <property type="entry name" value="Pyrv/ketoisovalerate_OxRed_cat"/>
</dbReference>
<dbReference type="PROSITE" id="PS00198">
    <property type="entry name" value="4FE4S_FER_1"/>
    <property type="match status" value="1"/>
</dbReference>
<dbReference type="InterPro" id="IPR017896">
    <property type="entry name" value="4Fe4S_Fe-S-bd"/>
</dbReference>
<dbReference type="EC" id="1.2.7.1" evidence="6"/>
<keyword evidence="3" id="KW-0408">Iron</keyword>
<keyword evidence="7" id="KW-1185">Reference proteome</keyword>
<dbReference type="InterPro" id="IPR051626">
    <property type="entry name" value="Oxidoreductase_gamma_subunit"/>
</dbReference>
<protein>
    <submittedName>
        <fullName evidence="6">Pyruvate ferredoxin oxidoreductase gamma subunit</fullName>
        <ecNumber evidence="6">1.2.7.1</ecNumber>
    </submittedName>
</protein>
<evidence type="ECO:0000256" key="2">
    <source>
        <dbReference type="ARBA" id="ARBA00023002"/>
    </source>
</evidence>
<dbReference type="Gene3D" id="3.40.920.10">
    <property type="entry name" value="Pyruvate-ferredoxin oxidoreductase, PFOR, domain III"/>
    <property type="match status" value="1"/>
</dbReference>
<dbReference type="SUPFAM" id="SSF54862">
    <property type="entry name" value="4Fe-4S ferredoxins"/>
    <property type="match status" value="1"/>
</dbReference>
<name>A0A7W8DH98_9BACT</name>
<evidence type="ECO:0000313" key="6">
    <source>
        <dbReference type="EMBL" id="MBB5022275.1"/>
    </source>
</evidence>